<dbReference type="EMBL" id="CVRQ01000007">
    <property type="protein sequence ID" value="CRL32792.1"/>
    <property type="molecule type" value="Genomic_DNA"/>
</dbReference>
<evidence type="ECO:0000313" key="1">
    <source>
        <dbReference type="EMBL" id="CRL32792.1"/>
    </source>
</evidence>
<organism evidence="1 2">
    <name type="scientific">Agathobacter rectalis</name>
    <dbReference type="NCBI Taxonomy" id="39491"/>
    <lineage>
        <taxon>Bacteria</taxon>
        <taxon>Bacillati</taxon>
        <taxon>Bacillota</taxon>
        <taxon>Clostridia</taxon>
        <taxon>Lachnospirales</taxon>
        <taxon>Lachnospiraceae</taxon>
        <taxon>Agathobacter</taxon>
    </lineage>
</organism>
<protein>
    <submittedName>
        <fullName evidence="1">Uncharacterized protein</fullName>
    </submittedName>
</protein>
<sequence length="101" mass="11333">MNTNYYFLPGNVVADLNIKLLAASLSNKVDFLLIELADIDIVSTAKKLDANDVFIYSAIIHISASQYCILNTAVTQIELFIAFKIFLASDVVSQKYKFFIF</sequence>
<dbReference type="AlphaFoldDB" id="A0A0M6WC74"/>
<accession>A0A0M6WC74</accession>
<evidence type="ECO:0000313" key="2">
    <source>
        <dbReference type="Proteomes" id="UP000049472"/>
    </source>
</evidence>
<name>A0A0M6WC74_9FIRM</name>
<dbReference type="Proteomes" id="UP000049472">
    <property type="component" value="Unassembled WGS sequence"/>
</dbReference>
<proteinExistence type="predicted"/>
<keyword evidence="2" id="KW-1185">Reference proteome</keyword>
<reference evidence="2" key="1">
    <citation type="submission" date="2015-05" db="EMBL/GenBank/DDBJ databases">
        <authorList>
            <consortium name="Pathogen Informatics"/>
        </authorList>
    </citation>
    <scope>NUCLEOTIDE SEQUENCE [LARGE SCALE GENOMIC DNA]</scope>
    <source>
        <strain evidence="2">T1-815</strain>
    </source>
</reference>
<gene>
    <name evidence="1" type="ORF">T1815_04461</name>
</gene>